<sequence length="171" mass="19411">MQKIENAFVEANKWALILLLAAMSCIVFANVALRYTTNFSIYWAEEVARYMMIWMTFLGAGLTLRYGGHVAITNLMDLMPRKGQQILRTLIVISLFAFFAVMIWVGYNYAMRMRFQMTPATRIPFAYIYAAIPVGFSLLAIHLLLVVRSYIRDNRFEEAAEAGDIAGSLSA</sequence>
<protein>
    <recommendedName>
        <fullName evidence="9">TRAP transporter small permease protein</fullName>
    </recommendedName>
</protein>
<comment type="subcellular location">
    <subcellularLocation>
        <location evidence="1 9">Cell inner membrane</location>
        <topology evidence="1 9">Multi-pass membrane protein</topology>
    </subcellularLocation>
</comment>
<feature type="transmembrane region" description="Helical" evidence="9">
    <location>
        <begin position="12"/>
        <end position="35"/>
    </location>
</feature>
<feature type="transmembrane region" description="Helical" evidence="9">
    <location>
        <begin position="127"/>
        <end position="147"/>
    </location>
</feature>
<dbReference type="PANTHER" id="PTHR35011">
    <property type="entry name" value="2,3-DIKETO-L-GULONATE TRAP TRANSPORTER SMALL PERMEASE PROTEIN YIAM"/>
    <property type="match status" value="1"/>
</dbReference>
<evidence type="ECO:0000256" key="9">
    <source>
        <dbReference type="RuleBase" id="RU369079"/>
    </source>
</evidence>
<dbReference type="PANTHER" id="PTHR35011:SF2">
    <property type="entry name" value="2,3-DIKETO-L-GULONATE TRAP TRANSPORTER SMALL PERMEASE PROTEIN YIAM"/>
    <property type="match status" value="1"/>
</dbReference>
<evidence type="ECO:0000256" key="2">
    <source>
        <dbReference type="ARBA" id="ARBA00022448"/>
    </source>
</evidence>
<evidence type="ECO:0000313" key="11">
    <source>
        <dbReference type="EMBL" id="MBI1622842.1"/>
    </source>
</evidence>
<dbReference type="RefSeq" id="WP_198478377.1">
    <property type="nucleotide sequence ID" value="NZ_JADGMQ010000024.1"/>
</dbReference>
<dbReference type="EMBL" id="JADGMQ010000024">
    <property type="protein sequence ID" value="MBI1622842.1"/>
    <property type="molecule type" value="Genomic_DNA"/>
</dbReference>
<evidence type="ECO:0000256" key="7">
    <source>
        <dbReference type="ARBA" id="ARBA00023136"/>
    </source>
</evidence>
<keyword evidence="12" id="KW-1185">Reference proteome</keyword>
<dbReference type="Pfam" id="PF04290">
    <property type="entry name" value="DctQ"/>
    <property type="match status" value="1"/>
</dbReference>
<dbReference type="InterPro" id="IPR055348">
    <property type="entry name" value="DctQ"/>
</dbReference>
<reference evidence="11 12" key="1">
    <citation type="submission" date="2020-10" db="EMBL/GenBank/DDBJ databases">
        <title>Aquamicrobium zhengzhouensis sp. nov., a exopolysaccharide producing bacterium isolated from farmland soil.</title>
        <authorList>
            <person name="Wang X."/>
        </authorList>
    </citation>
    <scope>NUCLEOTIDE SEQUENCE [LARGE SCALE GENOMIC DNA]</scope>
    <source>
        <strain evidence="12">cd-1</strain>
    </source>
</reference>
<comment type="subunit">
    <text evidence="9">The complex comprises the extracytoplasmic solute receptor protein and the two transmembrane proteins.</text>
</comment>
<comment type="function">
    <text evidence="9">Part of the tripartite ATP-independent periplasmic (TRAP) transport system.</text>
</comment>
<evidence type="ECO:0000256" key="3">
    <source>
        <dbReference type="ARBA" id="ARBA00022475"/>
    </source>
</evidence>
<feature type="transmembrane region" description="Helical" evidence="9">
    <location>
        <begin position="47"/>
        <end position="66"/>
    </location>
</feature>
<evidence type="ECO:0000313" key="12">
    <source>
        <dbReference type="Proteomes" id="UP000601789"/>
    </source>
</evidence>
<keyword evidence="6 9" id="KW-1133">Transmembrane helix</keyword>
<evidence type="ECO:0000256" key="6">
    <source>
        <dbReference type="ARBA" id="ARBA00022989"/>
    </source>
</evidence>
<dbReference type="InterPro" id="IPR007387">
    <property type="entry name" value="TRAP_DctQ"/>
</dbReference>
<organism evidence="11 12">
    <name type="scientific">Aquamicrobium zhengzhouense</name>
    <dbReference type="NCBI Taxonomy" id="2781738"/>
    <lineage>
        <taxon>Bacteria</taxon>
        <taxon>Pseudomonadati</taxon>
        <taxon>Pseudomonadota</taxon>
        <taxon>Alphaproteobacteria</taxon>
        <taxon>Hyphomicrobiales</taxon>
        <taxon>Phyllobacteriaceae</taxon>
        <taxon>Aquamicrobium</taxon>
    </lineage>
</organism>
<evidence type="ECO:0000256" key="5">
    <source>
        <dbReference type="ARBA" id="ARBA00022692"/>
    </source>
</evidence>
<name>A0ABS0SHR0_9HYPH</name>
<evidence type="ECO:0000256" key="1">
    <source>
        <dbReference type="ARBA" id="ARBA00004429"/>
    </source>
</evidence>
<accession>A0ABS0SHR0</accession>
<evidence type="ECO:0000256" key="8">
    <source>
        <dbReference type="ARBA" id="ARBA00038436"/>
    </source>
</evidence>
<keyword evidence="2 9" id="KW-0813">Transport</keyword>
<gene>
    <name evidence="11" type="ORF">IOD40_19505</name>
</gene>
<proteinExistence type="inferred from homology"/>
<feature type="domain" description="Tripartite ATP-independent periplasmic transporters DctQ component" evidence="10">
    <location>
        <begin position="23"/>
        <end position="148"/>
    </location>
</feature>
<dbReference type="Proteomes" id="UP000601789">
    <property type="component" value="Unassembled WGS sequence"/>
</dbReference>
<keyword evidence="4 9" id="KW-0997">Cell inner membrane</keyword>
<evidence type="ECO:0000256" key="4">
    <source>
        <dbReference type="ARBA" id="ARBA00022519"/>
    </source>
</evidence>
<keyword evidence="5 9" id="KW-0812">Transmembrane</keyword>
<keyword evidence="3" id="KW-1003">Cell membrane</keyword>
<evidence type="ECO:0000259" key="10">
    <source>
        <dbReference type="Pfam" id="PF04290"/>
    </source>
</evidence>
<keyword evidence="7 9" id="KW-0472">Membrane</keyword>
<comment type="similarity">
    <text evidence="8 9">Belongs to the TRAP transporter small permease family.</text>
</comment>
<feature type="transmembrane region" description="Helical" evidence="9">
    <location>
        <begin position="86"/>
        <end position="107"/>
    </location>
</feature>
<comment type="caution">
    <text evidence="11">The sequence shown here is derived from an EMBL/GenBank/DDBJ whole genome shotgun (WGS) entry which is preliminary data.</text>
</comment>
<dbReference type="PROSITE" id="PS51257">
    <property type="entry name" value="PROKAR_LIPOPROTEIN"/>
    <property type="match status" value="1"/>
</dbReference>